<name>A0ABD1K9Q3_9TELE</name>
<gene>
    <name evidence="1" type="ORF">ACEWY4_007776</name>
</gene>
<organism evidence="1 2">
    <name type="scientific">Coilia grayii</name>
    <name type="common">Gray's grenadier anchovy</name>
    <dbReference type="NCBI Taxonomy" id="363190"/>
    <lineage>
        <taxon>Eukaryota</taxon>
        <taxon>Metazoa</taxon>
        <taxon>Chordata</taxon>
        <taxon>Craniata</taxon>
        <taxon>Vertebrata</taxon>
        <taxon>Euteleostomi</taxon>
        <taxon>Actinopterygii</taxon>
        <taxon>Neopterygii</taxon>
        <taxon>Teleostei</taxon>
        <taxon>Clupei</taxon>
        <taxon>Clupeiformes</taxon>
        <taxon>Clupeoidei</taxon>
        <taxon>Engraulidae</taxon>
        <taxon>Coilinae</taxon>
        <taxon>Coilia</taxon>
    </lineage>
</organism>
<dbReference type="Proteomes" id="UP001591681">
    <property type="component" value="Unassembled WGS sequence"/>
</dbReference>
<proteinExistence type="predicted"/>
<evidence type="ECO:0000313" key="2">
    <source>
        <dbReference type="Proteomes" id="UP001591681"/>
    </source>
</evidence>
<comment type="caution">
    <text evidence="1">The sequence shown here is derived from an EMBL/GenBank/DDBJ whole genome shotgun (WGS) entry which is preliminary data.</text>
</comment>
<keyword evidence="2" id="KW-1185">Reference proteome</keyword>
<sequence length="366" mass="42031">MSSGSSESQPLWALMERNASAPASLAALVCAPAPLSKKYLTTNPVVSATLQIWSQFRLHFKHKANLPSSPIAANPLFPPSMMDPAFLIWSERGLICVKDVFVNGTFLSFQLAVQQYSIPQTHFFRYLQVRDYIRKYFPSFPAQPDKDWIDECLHHDPSWRGSVSRLYQVIQSVSTPSLDRIKEQWQEELGREILDVNWKYAMERIHSSSICIRHDIMQFKIVHRLHLSSARLAKMYPNTDATCPRCHLEPGTLFHMFWSCSKLSTFWSQIFYTYAQIFCKNVDPDPLIGIFGIAPLRSSFTTLQSVVIAFTSMLARRLILLNWKSDTPPSYGRWVIDVMAYLKLKKDEDCFEMVRKGSFGKCGSHL</sequence>
<evidence type="ECO:0008006" key="3">
    <source>
        <dbReference type="Google" id="ProtNLM"/>
    </source>
</evidence>
<dbReference type="AlphaFoldDB" id="A0ABD1K9Q3"/>
<evidence type="ECO:0000313" key="1">
    <source>
        <dbReference type="EMBL" id="KAL2095628.1"/>
    </source>
</evidence>
<reference evidence="1 2" key="1">
    <citation type="submission" date="2024-09" db="EMBL/GenBank/DDBJ databases">
        <title>A chromosome-level genome assembly of Gray's grenadier anchovy, Coilia grayii.</title>
        <authorList>
            <person name="Fu Z."/>
        </authorList>
    </citation>
    <scope>NUCLEOTIDE SEQUENCE [LARGE SCALE GENOMIC DNA]</scope>
    <source>
        <strain evidence="1">G4</strain>
        <tissue evidence="1">Muscle</tissue>
    </source>
</reference>
<dbReference type="EMBL" id="JBHFQA010000007">
    <property type="protein sequence ID" value="KAL2095628.1"/>
    <property type="molecule type" value="Genomic_DNA"/>
</dbReference>
<protein>
    <recommendedName>
        <fullName evidence="3">Reverse transcriptase zinc-binding domain-containing protein</fullName>
    </recommendedName>
</protein>
<accession>A0ABD1K9Q3</accession>